<evidence type="ECO:0000256" key="2">
    <source>
        <dbReference type="ARBA" id="ARBA00023125"/>
    </source>
</evidence>
<evidence type="ECO:0000256" key="3">
    <source>
        <dbReference type="ARBA" id="ARBA00023242"/>
    </source>
</evidence>
<feature type="domain" description="HSF-type DNA-binding" evidence="6">
    <location>
        <begin position="157"/>
        <end position="181"/>
    </location>
</feature>
<dbReference type="FunFam" id="1.10.10.10:FF:000229">
    <property type="entry name" value="HSF-type DNA-binding domain protein"/>
    <property type="match status" value="1"/>
</dbReference>
<dbReference type="RefSeq" id="XP_040738301.1">
    <property type="nucleotide sequence ID" value="XM_040882752.1"/>
</dbReference>
<feature type="region of interest" description="Disordered" evidence="5">
    <location>
        <begin position="37"/>
        <end position="98"/>
    </location>
</feature>
<accession>A0A364LDB5</accession>
<keyword evidence="2" id="KW-0238">DNA-binding</keyword>
<protein>
    <recommendedName>
        <fullName evidence="6">HSF-type DNA-binding domain-containing protein</fullName>
    </recommendedName>
</protein>
<dbReference type="InterPro" id="IPR000232">
    <property type="entry name" value="HSF_DNA-bd"/>
</dbReference>
<dbReference type="EMBL" id="MIKG01000026">
    <property type="protein sequence ID" value="RAO73787.1"/>
    <property type="molecule type" value="Genomic_DNA"/>
</dbReference>
<gene>
    <name evidence="7" type="ORF">BHQ10_009799</name>
</gene>
<dbReference type="SUPFAM" id="SSF46785">
    <property type="entry name" value="Winged helix' DNA-binding domain"/>
    <property type="match status" value="1"/>
</dbReference>
<dbReference type="AlphaFoldDB" id="A0A364LDB5"/>
<dbReference type="Proteomes" id="UP000249363">
    <property type="component" value="Unassembled WGS sequence"/>
</dbReference>
<dbReference type="OrthoDB" id="60033at2759"/>
<dbReference type="GeneID" id="63799013"/>
<name>A0A364LDB5_TALAM</name>
<organism evidence="7 8">
    <name type="scientific">Talaromyces amestolkiae</name>
    <dbReference type="NCBI Taxonomy" id="1196081"/>
    <lineage>
        <taxon>Eukaryota</taxon>
        <taxon>Fungi</taxon>
        <taxon>Dikarya</taxon>
        <taxon>Ascomycota</taxon>
        <taxon>Pezizomycotina</taxon>
        <taxon>Eurotiomycetes</taxon>
        <taxon>Eurotiomycetidae</taxon>
        <taxon>Eurotiales</taxon>
        <taxon>Trichocomaceae</taxon>
        <taxon>Talaromyces</taxon>
        <taxon>Talaromyces sect. Talaromyces</taxon>
    </lineage>
</organism>
<dbReference type="Gene3D" id="1.10.10.10">
    <property type="entry name" value="Winged helix-like DNA-binding domain superfamily/Winged helix DNA-binding domain"/>
    <property type="match status" value="1"/>
</dbReference>
<sequence>MFGPLELIRPGRRTSADDIRETTAIRTRAAMNRVADFPSRGPFSVASDRQRNIPVLNSSAPAADANRGDPMDLTAAAPDGDSSMHNTNGDNQSHLNASGGQTIGAAAAAQQPKVVQTAFIHKLYNMLEDQSIQHLISWSNSNESFVMSPTSEFSKVLAQYFKHTNISSFVRQLNMYGFHKVSDVFHTSSPDSALWEFKHGNGNFKRGDLLSLLGGMDLLVEGILRQVIVVRRFLLNISNLHYLRLCRQSHRRQIRQCSRVDIRLQIFVNTGGHQAEYKLQETHLDHGHHRRIDFRRLVSNKSVMFWRSMKLQGQGDEPNYHDKQHHLWGPPISREHRRFLRPLRSNISPWIRHGRPEAVTGDLDFRGTTIHYQRRVDPVWRAMCTPCSIQRTLANGQKKTTKFSKIASENGFNNLFSLSHPHFASQ</sequence>
<dbReference type="PANTHER" id="PTHR10015">
    <property type="entry name" value="HEAT SHOCK TRANSCRIPTION FACTOR"/>
    <property type="match status" value="1"/>
</dbReference>
<dbReference type="PRINTS" id="PR00056">
    <property type="entry name" value="HSFDOMAIN"/>
</dbReference>
<evidence type="ECO:0000256" key="5">
    <source>
        <dbReference type="SAM" id="MobiDB-lite"/>
    </source>
</evidence>
<feature type="compositionally biased region" description="Polar residues" evidence="5">
    <location>
        <begin position="83"/>
        <end position="96"/>
    </location>
</feature>
<evidence type="ECO:0000256" key="4">
    <source>
        <dbReference type="RuleBase" id="RU004020"/>
    </source>
</evidence>
<dbReference type="SMART" id="SM00415">
    <property type="entry name" value="HSF"/>
    <property type="match status" value="1"/>
</dbReference>
<evidence type="ECO:0000256" key="1">
    <source>
        <dbReference type="ARBA" id="ARBA00004123"/>
    </source>
</evidence>
<comment type="similarity">
    <text evidence="4">Belongs to the HSF family.</text>
</comment>
<comment type="subcellular location">
    <subcellularLocation>
        <location evidence="1">Nucleus</location>
    </subcellularLocation>
</comment>
<dbReference type="PANTHER" id="PTHR10015:SF396">
    <property type="entry name" value="FLOCCULATION SUPPRESSION PROTEIN"/>
    <property type="match status" value="1"/>
</dbReference>
<dbReference type="InterPro" id="IPR036388">
    <property type="entry name" value="WH-like_DNA-bd_sf"/>
</dbReference>
<evidence type="ECO:0000313" key="8">
    <source>
        <dbReference type="Proteomes" id="UP000249363"/>
    </source>
</evidence>
<dbReference type="GO" id="GO:0043565">
    <property type="term" value="F:sequence-specific DNA binding"/>
    <property type="evidence" value="ECO:0007669"/>
    <property type="project" value="InterPro"/>
</dbReference>
<evidence type="ECO:0000313" key="7">
    <source>
        <dbReference type="EMBL" id="RAO73787.1"/>
    </source>
</evidence>
<dbReference type="PROSITE" id="PS00434">
    <property type="entry name" value="HSF_DOMAIN"/>
    <property type="match status" value="1"/>
</dbReference>
<dbReference type="InterPro" id="IPR036390">
    <property type="entry name" value="WH_DNA-bd_sf"/>
</dbReference>
<dbReference type="GO" id="GO:0005634">
    <property type="term" value="C:nucleus"/>
    <property type="evidence" value="ECO:0007669"/>
    <property type="project" value="UniProtKB-SubCell"/>
</dbReference>
<dbReference type="GO" id="GO:0003700">
    <property type="term" value="F:DNA-binding transcription factor activity"/>
    <property type="evidence" value="ECO:0007669"/>
    <property type="project" value="InterPro"/>
</dbReference>
<proteinExistence type="inferred from homology"/>
<dbReference type="Pfam" id="PF00447">
    <property type="entry name" value="HSF_DNA-bind"/>
    <property type="match status" value="1"/>
</dbReference>
<reference evidence="7 8" key="1">
    <citation type="journal article" date="2017" name="Biotechnol. Biofuels">
        <title>Differential beta-glucosidase expression as a function of carbon source availability in Talaromyces amestolkiae: a genomic and proteomic approach.</title>
        <authorList>
            <person name="de Eugenio L.I."/>
            <person name="Mendez-Liter J.A."/>
            <person name="Nieto-Dominguez M."/>
            <person name="Alonso L."/>
            <person name="Gil-Munoz J."/>
            <person name="Barriuso J."/>
            <person name="Prieto A."/>
            <person name="Martinez M.J."/>
        </authorList>
    </citation>
    <scope>NUCLEOTIDE SEQUENCE [LARGE SCALE GENOMIC DNA]</scope>
    <source>
        <strain evidence="7 8">CIB</strain>
    </source>
</reference>
<keyword evidence="8" id="KW-1185">Reference proteome</keyword>
<dbReference type="STRING" id="1196081.A0A364LDB5"/>
<keyword evidence="3" id="KW-0539">Nucleus</keyword>
<evidence type="ECO:0000259" key="6">
    <source>
        <dbReference type="PROSITE" id="PS00434"/>
    </source>
</evidence>
<comment type="caution">
    <text evidence="7">The sequence shown here is derived from an EMBL/GenBank/DDBJ whole genome shotgun (WGS) entry which is preliminary data.</text>
</comment>